<dbReference type="InterPro" id="IPR015815">
    <property type="entry name" value="HIBADH-related"/>
</dbReference>
<organism evidence="7 8">
    <name type="scientific">Salirhabdus euzebyi</name>
    <dbReference type="NCBI Taxonomy" id="394506"/>
    <lineage>
        <taxon>Bacteria</taxon>
        <taxon>Bacillati</taxon>
        <taxon>Bacillota</taxon>
        <taxon>Bacilli</taxon>
        <taxon>Bacillales</taxon>
        <taxon>Bacillaceae</taxon>
        <taxon>Salirhabdus</taxon>
    </lineage>
</organism>
<dbReference type="GO" id="GO:0051287">
    <property type="term" value="F:NAD binding"/>
    <property type="evidence" value="ECO:0007669"/>
    <property type="project" value="InterPro"/>
</dbReference>
<dbReference type="GO" id="GO:0016616">
    <property type="term" value="F:oxidoreductase activity, acting on the CH-OH group of donors, NAD or NADP as acceptor"/>
    <property type="evidence" value="ECO:0007669"/>
    <property type="project" value="TreeGrafter"/>
</dbReference>
<dbReference type="SUPFAM" id="SSF51735">
    <property type="entry name" value="NAD(P)-binding Rossmann-fold domains"/>
    <property type="match status" value="1"/>
</dbReference>
<comment type="similarity">
    <text evidence="1">Belongs to the HIBADH-related family.</text>
</comment>
<dbReference type="PANTHER" id="PTHR22981:SF7">
    <property type="entry name" value="3-HYDROXYISOBUTYRATE DEHYDROGENASE, MITOCHONDRIAL"/>
    <property type="match status" value="1"/>
</dbReference>
<reference evidence="7 8" key="1">
    <citation type="submission" date="2020-08" db="EMBL/GenBank/DDBJ databases">
        <title>Genomic Encyclopedia of Type Strains, Phase IV (KMG-IV): sequencing the most valuable type-strain genomes for metagenomic binning, comparative biology and taxonomic classification.</title>
        <authorList>
            <person name="Goeker M."/>
        </authorList>
    </citation>
    <scope>NUCLEOTIDE SEQUENCE [LARGE SCALE GENOMIC DNA]</scope>
    <source>
        <strain evidence="7 8">DSM 19612</strain>
    </source>
</reference>
<dbReference type="Gene3D" id="1.10.1040.10">
    <property type="entry name" value="N-(1-d-carboxylethyl)-l-norvaline Dehydrogenase, domain 2"/>
    <property type="match status" value="1"/>
</dbReference>
<sequence>MDSVIGVIGLGNMGSVIAKRLSNYYKVLGFDVDQTKIEEIKKEGINCPLSLDALASEINHLIVSLPGGQISKTVISEIAKYLSPKVIIIETSTLLPSDMKEIGNICNYYNLRVIDAAILGGIVHVTEGNANFLVGGLLETINKTREILSVLGKNIEYMGDLGAGMSAKIINNAVAHSVMVTIVEAATIGVKLGISSEKIYDLLKGETALIRPLKHRFNERVRNSDFQGGMSTINARKDSSLVLQLASELEIPLFSMQSTHTVYDIALKEGYGELDYSSIAKLWSKWTSIEY</sequence>
<dbReference type="InterPro" id="IPR036291">
    <property type="entry name" value="NAD(P)-bd_dom_sf"/>
</dbReference>
<accession>A0A841Q5P0</accession>
<evidence type="ECO:0000313" key="8">
    <source>
        <dbReference type="Proteomes" id="UP000581688"/>
    </source>
</evidence>
<dbReference type="AlphaFoldDB" id="A0A841Q5P0"/>
<evidence type="ECO:0000256" key="1">
    <source>
        <dbReference type="ARBA" id="ARBA00009080"/>
    </source>
</evidence>
<comment type="caution">
    <text evidence="7">The sequence shown here is derived from an EMBL/GenBank/DDBJ whole genome shotgun (WGS) entry which is preliminary data.</text>
</comment>
<dbReference type="InterPro" id="IPR006115">
    <property type="entry name" value="6PGDH_NADP-bd"/>
</dbReference>
<evidence type="ECO:0000259" key="6">
    <source>
        <dbReference type="Pfam" id="PF14833"/>
    </source>
</evidence>
<proteinExistence type="inferred from homology"/>
<feature type="active site" evidence="4">
    <location>
        <position position="168"/>
    </location>
</feature>
<evidence type="ECO:0000313" key="7">
    <source>
        <dbReference type="EMBL" id="MBB6453705.1"/>
    </source>
</evidence>
<dbReference type="SUPFAM" id="SSF48179">
    <property type="entry name" value="6-phosphogluconate dehydrogenase C-terminal domain-like"/>
    <property type="match status" value="1"/>
</dbReference>
<feature type="domain" description="6-phosphogluconate dehydrogenase NADP-binding" evidence="5">
    <location>
        <begin position="5"/>
        <end position="159"/>
    </location>
</feature>
<keyword evidence="8" id="KW-1185">Reference proteome</keyword>
<dbReference type="Pfam" id="PF03446">
    <property type="entry name" value="NAD_binding_2"/>
    <property type="match status" value="1"/>
</dbReference>
<dbReference type="InterPro" id="IPR029154">
    <property type="entry name" value="HIBADH-like_NADP-bd"/>
</dbReference>
<dbReference type="EMBL" id="JACHGH010000005">
    <property type="protein sequence ID" value="MBB6453705.1"/>
    <property type="molecule type" value="Genomic_DNA"/>
</dbReference>
<protein>
    <submittedName>
        <fullName evidence="7">3-hydroxyisobutyrate dehydrogenase-like beta-hydroxyacid dehydrogenase</fullName>
    </submittedName>
</protein>
<keyword evidence="2" id="KW-0560">Oxidoreductase</keyword>
<dbReference type="InterPro" id="IPR008927">
    <property type="entry name" value="6-PGluconate_DH-like_C_sf"/>
</dbReference>
<dbReference type="GO" id="GO:0050661">
    <property type="term" value="F:NADP binding"/>
    <property type="evidence" value="ECO:0007669"/>
    <property type="project" value="InterPro"/>
</dbReference>
<dbReference type="PANTHER" id="PTHR22981">
    <property type="entry name" value="3-HYDROXYISOBUTYRATE DEHYDROGENASE-RELATED"/>
    <property type="match status" value="1"/>
</dbReference>
<gene>
    <name evidence="7" type="ORF">HNQ94_002154</name>
</gene>
<evidence type="ECO:0000259" key="5">
    <source>
        <dbReference type="Pfam" id="PF03446"/>
    </source>
</evidence>
<dbReference type="InterPro" id="IPR013328">
    <property type="entry name" value="6PGD_dom2"/>
</dbReference>
<feature type="domain" description="3-hydroxyisobutyrate dehydrogenase-like NAD-binding" evidence="6">
    <location>
        <begin position="162"/>
        <end position="282"/>
    </location>
</feature>
<evidence type="ECO:0000256" key="2">
    <source>
        <dbReference type="ARBA" id="ARBA00023002"/>
    </source>
</evidence>
<keyword evidence="3" id="KW-0520">NAD</keyword>
<dbReference type="Pfam" id="PF14833">
    <property type="entry name" value="NAD_binding_11"/>
    <property type="match status" value="1"/>
</dbReference>
<dbReference type="Proteomes" id="UP000581688">
    <property type="component" value="Unassembled WGS sequence"/>
</dbReference>
<dbReference type="PIRSF" id="PIRSF000103">
    <property type="entry name" value="HIBADH"/>
    <property type="match status" value="1"/>
</dbReference>
<dbReference type="RefSeq" id="WP_174495949.1">
    <property type="nucleotide sequence ID" value="NZ_CADDWK010000005.1"/>
</dbReference>
<name>A0A841Q5P0_9BACI</name>
<evidence type="ECO:0000256" key="3">
    <source>
        <dbReference type="ARBA" id="ARBA00023027"/>
    </source>
</evidence>
<dbReference type="Gene3D" id="3.40.50.720">
    <property type="entry name" value="NAD(P)-binding Rossmann-like Domain"/>
    <property type="match status" value="1"/>
</dbReference>
<evidence type="ECO:0000256" key="4">
    <source>
        <dbReference type="PIRSR" id="PIRSR000103-1"/>
    </source>
</evidence>